<accession>A0AAD5CEH2</accession>
<dbReference type="AlphaFoldDB" id="A0AAD5CEH2"/>
<keyword evidence="2" id="KW-1185">Reference proteome</keyword>
<feature type="non-terminal residue" evidence="1">
    <location>
        <position position="109"/>
    </location>
</feature>
<gene>
    <name evidence="1" type="ORF">M8C21_017159</name>
</gene>
<dbReference type="Proteomes" id="UP001206925">
    <property type="component" value="Unassembled WGS sequence"/>
</dbReference>
<evidence type="ECO:0000313" key="1">
    <source>
        <dbReference type="EMBL" id="KAI7740401.1"/>
    </source>
</evidence>
<comment type="caution">
    <text evidence="1">The sequence shown here is derived from an EMBL/GenBank/DDBJ whole genome shotgun (WGS) entry which is preliminary data.</text>
</comment>
<sequence>CVFNPTIPNYQCRRVTPLADPSTLLGTPKVKDSKKLPSVLGDPGCELLYLGEDIPLAAAAATADVKETRIQTTMPANSTIPRYLSIQLASSGASTSTTGALRILLWDSN</sequence>
<evidence type="ECO:0000313" key="2">
    <source>
        <dbReference type="Proteomes" id="UP001206925"/>
    </source>
</evidence>
<name>A0AAD5CEH2_AMBAR</name>
<reference evidence="1" key="1">
    <citation type="submission" date="2022-06" db="EMBL/GenBank/DDBJ databases">
        <title>Uncovering the hologenomic basis of an extraordinary plant invasion.</title>
        <authorList>
            <person name="Bieker V.C."/>
            <person name="Martin M.D."/>
            <person name="Gilbert T."/>
            <person name="Hodgins K."/>
            <person name="Battlay P."/>
            <person name="Petersen B."/>
            <person name="Wilson J."/>
        </authorList>
    </citation>
    <scope>NUCLEOTIDE SEQUENCE</scope>
    <source>
        <strain evidence="1">AA19_3_7</strain>
        <tissue evidence="1">Leaf</tissue>
    </source>
</reference>
<protein>
    <submittedName>
        <fullName evidence="1">Uncharacterized protein</fullName>
    </submittedName>
</protein>
<proteinExistence type="predicted"/>
<organism evidence="1 2">
    <name type="scientific">Ambrosia artemisiifolia</name>
    <name type="common">Common ragweed</name>
    <dbReference type="NCBI Taxonomy" id="4212"/>
    <lineage>
        <taxon>Eukaryota</taxon>
        <taxon>Viridiplantae</taxon>
        <taxon>Streptophyta</taxon>
        <taxon>Embryophyta</taxon>
        <taxon>Tracheophyta</taxon>
        <taxon>Spermatophyta</taxon>
        <taxon>Magnoliopsida</taxon>
        <taxon>eudicotyledons</taxon>
        <taxon>Gunneridae</taxon>
        <taxon>Pentapetalae</taxon>
        <taxon>asterids</taxon>
        <taxon>campanulids</taxon>
        <taxon>Asterales</taxon>
        <taxon>Asteraceae</taxon>
        <taxon>Asteroideae</taxon>
        <taxon>Heliantheae alliance</taxon>
        <taxon>Heliantheae</taxon>
        <taxon>Ambrosia</taxon>
    </lineage>
</organism>
<dbReference type="EMBL" id="JAMZMK010008444">
    <property type="protein sequence ID" value="KAI7740401.1"/>
    <property type="molecule type" value="Genomic_DNA"/>
</dbReference>